<dbReference type="Proteomes" id="UP000230000">
    <property type="component" value="Unassembled WGS sequence"/>
</dbReference>
<gene>
    <name evidence="1" type="ORF">BXY57_1745</name>
</gene>
<dbReference type="Gene3D" id="3.30.300.20">
    <property type="match status" value="1"/>
</dbReference>
<dbReference type="InterPro" id="IPR003718">
    <property type="entry name" value="OsmC/Ohr_fam"/>
</dbReference>
<dbReference type="EMBL" id="PGFG01000001">
    <property type="protein sequence ID" value="PJJ76141.1"/>
    <property type="molecule type" value="Genomic_DNA"/>
</dbReference>
<keyword evidence="2" id="KW-1185">Reference proteome</keyword>
<comment type="caution">
    <text evidence="1">The sequence shown here is derived from an EMBL/GenBank/DDBJ whole genome shotgun (WGS) entry which is preliminary data.</text>
</comment>
<protein>
    <submittedName>
        <fullName evidence="1">Putative OsmC-like protein</fullName>
    </submittedName>
</protein>
<accession>A0A2M9CW51</accession>
<dbReference type="SUPFAM" id="SSF82784">
    <property type="entry name" value="OsmC-like"/>
    <property type="match status" value="1"/>
</dbReference>
<name>A0A2M9CW51_9BACT</name>
<evidence type="ECO:0000313" key="2">
    <source>
        <dbReference type="Proteomes" id="UP000230000"/>
    </source>
</evidence>
<dbReference type="PANTHER" id="PTHR39624:SF2">
    <property type="entry name" value="OSMC-LIKE PROTEIN"/>
    <property type="match status" value="1"/>
</dbReference>
<sequence>MAHFQVYYQGHLRCVATHLASGSEIETDAPVDNHGKGERFSPTDLVATALGVCMMTVMGIAAEDKQISLEGTRLDIEKTMAASPRRIVKIRVEIHFPEQLCISEADRAHLERVARNCPVAKSIHPDIEQDIHFHWPSQGTA</sequence>
<dbReference type="Pfam" id="PF02566">
    <property type="entry name" value="OsmC"/>
    <property type="match status" value="1"/>
</dbReference>
<dbReference type="AlphaFoldDB" id="A0A2M9CW51"/>
<evidence type="ECO:0000313" key="1">
    <source>
        <dbReference type="EMBL" id="PJJ76141.1"/>
    </source>
</evidence>
<dbReference type="InterPro" id="IPR036102">
    <property type="entry name" value="OsmC/Ohrsf"/>
</dbReference>
<proteinExistence type="predicted"/>
<organism evidence="1 2">
    <name type="scientific">Thermoflavifilum aggregans</name>
    <dbReference type="NCBI Taxonomy" id="454188"/>
    <lineage>
        <taxon>Bacteria</taxon>
        <taxon>Pseudomonadati</taxon>
        <taxon>Bacteroidota</taxon>
        <taxon>Chitinophagia</taxon>
        <taxon>Chitinophagales</taxon>
        <taxon>Chitinophagaceae</taxon>
        <taxon>Thermoflavifilum</taxon>
    </lineage>
</organism>
<reference evidence="1 2" key="1">
    <citation type="submission" date="2017-11" db="EMBL/GenBank/DDBJ databases">
        <title>Genomic Encyclopedia of Archaeal and Bacterial Type Strains, Phase II (KMG-II): From Individual Species to Whole Genera.</title>
        <authorList>
            <person name="Goeker M."/>
        </authorList>
    </citation>
    <scope>NUCLEOTIDE SEQUENCE [LARGE SCALE GENOMIC DNA]</scope>
    <source>
        <strain evidence="1 2">DSM 27268</strain>
    </source>
</reference>
<dbReference type="InterPro" id="IPR015946">
    <property type="entry name" value="KH_dom-like_a/b"/>
</dbReference>
<dbReference type="OrthoDB" id="290036at2"/>
<dbReference type="PANTHER" id="PTHR39624">
    <property type="entry name" value="PROTEIN INVOLVED IN RIMO-MEDIATED BETA-METHYLTHIOLATION OF RIBOSOMAL PROTEIN S12 YCAO"/>
    <property type="match status" value="1"/>
</dbReference>